<comment type="caution">
    <text evidence="2">The sequence shown here is derived from an EMBL/GenBank/DDBJ whole genome shotgun (WGS) entry which is preliminary data.</text>
</comment>
<reference evidence="2 3" key="1">
    <citation type="submission" date="2019-03" db="EMBL/GenBank/DDBJ databases">
        <title>First draft genome of Liparis tanakae, snailfish: a comprehensive survey of snailfish specific genes.</title>
        <authorList>
            <person name="Kim W."/>
            <person name="Song I."/>
            <person name="Jeong J.-H."/>
            <person name="Kim D."/>
            <person name="Kim S."/>
            <person name="Ryu S."/>
            <person name="Song J.Y."/>
            <person name="Lee S.K."/>
        </authorList>
    </citation>
    <scope>NUCLEOTIDE SEQUENCE [LARGE SCALE GENOMIC DNA]</scope>
    <source>
        <tissue evidence="2">Muscle</tissue>
    </source>
</reference>
<dbReference type="Proteomes" id="UP000314294">
    <property type="component" value="Unassembled WGS sequence"/>
</dbReference>
<name>A0A4Z2HEI4_9TELE</name>
<proteinExistence type="predicted"/>
<dbReference type="AlphaFoldDB" id="A0A4Z2HEI4"/>
<keyword evidence="3" id="KW-1185">Reference proteome</keyword>
<dbReference type="EMBL" id="SRLO01000258">
    <property type="protein sequence ID" value="TNN64126.1"/>
    <property type="molecule type" value="Genomic_DNA"/>
</dbReference>
<protein>
    <submittedName>
        <fullName evidence="2">Uncharacterized protein</fullName>
    </submittedName>
</protein>
<evidence type="ECO:0000256" key="1">
    <source>
        <dbReference type="SAM" id="MobiDB-lite"/>
    </source>
</evidence>
<evidence type="ECO:0000313" key="3">
    <source>
        <dbReference type="Proteomes" id="UP000314294"/>
    </source>
</evidence>
<evidence type="ECO:0000313" key="2">
    <source>
        <dbReference type="EMBL" id="TNN64126.1"/>
    </source>
</evidence>
<feature type="region of interest" description="Disordered" evidence="1">
    <location>
        <begin position="53"/>
        <end position="76"/>
    </location>
</feature>
<gene>
    <name evidence="2" type="ORF">EYF80_025624</name>
</gene>
<accession>A0A4Z2HEI4</accession>
<organism evidence="2 3">
    <name type="scientific">Liparis tanakae</name>
    <name type="common">Tanaka's snailfish</name>
    <dbReference type="NCBI Taxonomy" id="230148"/>
    <lineage>
        <taxon>Eukaryota</taxon>
        <taxon>Metazoa</taxon>
        <taxon>Chordata</taxon>
        <taxon>Craniata</taxon>
        <taxon>Vertebrata</taxon>
        <taxon>Euteleostomi</taxon>
        <taxon>Actinopterygii</taxon>
        <taxon>Neopterygii</taxon>
        <taxon>Teleostei</taxon>
        <taxon>Neoteleostei</taxon>
        <taxon>Acanthomorphata</taxon>
        <taxon>Eupercaria</taxon>
        <taxon>Perciformes</taxon>
        <taxon>Cottioidei</taxon>
        <taxon>Cottales</taxon>
        <taxon>Liparidae</taxon>
        <taxon>Liparis</taxon>
    </lineage>
</organism>
<sequence>MGRIGPGQTSMAMCSWMEMAKRFPFRTVIALQGGRQLPPRGARRSPLNNELLAAGRPGRRTSPWLITAPQTAHQPE</sequence>